<proteinExistence type="inferred from homology"/>
<dbReference type="InterPro" id="IPR051545">
    <property type="entry name" value="NAD(P)H_dehydrogenase_qn"/>
</dbReference>
<dbReference type="PANTHER" id="PTHR10204:SF34">
    <property type="entry name" value="NAD(P)H DEHYDROGENASE [QUINONE] 1 ISOFORM 1"/>
    <property type="match status" value="1"/>
</dbReference>
<dbReference type="EMBL" id="JAVLSF010001277">
    <property type="protein sequence ID" value="MDR9778842.1"/>
    <property type="molecule type" value="Genomic_DNA"/>
</dbReference>
<accession>A0AAJ2H431</accession>
<gene>
    <name evidence="4" type="ORF">RJJ65_40560</name>
</gene>
<dbReference type="AlphaFoldDB" id="A0AAJ2H431"/>
<dbReference type="InterPro" id="IPR003680">
    <property type="entry name" value="Flavodoxin_fold"/>
</dbReference>
<dbReference type="RefSeq" id="WP_310866809.1">
    <property type="nucleotide sequence ID" value="NZ_JAVLSF010001277.1"/>
</dbReference>
<dbReference type="GO" id="GO:0005829">
    <property type="term" value="C:cytosol"/>
    <property type="evidence" value="ECO:0007669"/>
    <property type="project" value="TreeGrafter"/>
</dbReference>
<sequence>MNVLIVHAHPEPQSFTSALKNLAVDQLTQAGHQVVVSDLYAMNFNPVASAADFNTRKNPDY</sequence>
<dbReference type="GO" id="GO:0003955">
    <property type="term" value="F:NAD(P)H dehydrogenase (quinone) activity"/>
    <property type="evidence" value="ECO:0007669"/>
    <property type="project" value="TreeGrafter"/>
</dbReference>
<feature type="non-terminal residue" evidence="4">
    <location>
        <position position="61"/>
    </location>
</feature>
<organism evidence="4 5">
    <name type="scientific">Rhizobium hidalgonense</name>
    <dbReference type="NCBI Taxonomy" id="1538159"/>
    <lineage>
        <taxon>Bacteria</taxon>
        <taxon>Pseudomonadati</taxon>
        <taxon>Pseudomonadota</taxon>
        <taxon>Alphaproteobacteria</taxon>
        <taxon>Hyphomicrobiales</taxon>
        <taxon>Rhizobiaceae</taxon>
        <taxon>Rhizobium/Agrobacterium group</taxon>
        <taxon>Rhizobium</taxon>
    </lineage>
</organism>
<name>A0AAJ2H431_9HYPH</name>
<protein>
    <submittedName>
        <fullName evidence="4">NAD(P)H-dependent oxidoreductase</fullName>
        <ecNumber evidence="4">1.-.-.-</ecNumber>
    </submittedName>
</protein>
<evidence type="ECO:0000259" key="3">
    <source>
        <dbReference type="Pfam" id="PF02525"/>
    </source>
</evidence>
<evidence type="ECO:0000256" key="2">
    <source>
        <dbReference type="ARBA" id="ARBA00023002"/>
    </source>
</evidence>
<evidence type="ECO:0000256" key="1">
    <source>
        <dbReference type="ARBA" id="ARBA00006252"/>
    </source>
</evidence>
<comment type="caution">
    <text evidence="4">The sequence shown here is derived from an EMBL/GenBank/DDBJ whole genome shotgun (WGS) entry which is preliminary data.</text>
</comment>
<dbReference type="Proteomes" id="UP001268610">
    <property type="component" value="Unassembled WGS sequence"/>
</dbReference>
<dbReference type="Pfam" id="PF02525">
    <property type="entry name" value="Flavodoxin_2"/>
    <property type="match status" value="1"/>
</dbReference>
<comment type="similarity">
    <text evidence="1">Belongs to the NAD(P)H dehydrogenase (quinone) family.</text>
</comment>
<dbReference type="SUPFAM" id="SSF52218">
    <property type="entry name" value="Flavoproteins"/>
    <property type="match status" value="1"/>
</dbReference>
<dbReference type="InterPro" id="IPR029039">
    <property type="entry name" value="Flavoprotein-like_sf"/>
</dbReference>
<reference evidence="4" key="1">
    <citation type="submission" date="2023-04" db="EMBL/GenBank/DDBJ databases">
        <title>Genomic characterization of faba bean (Vicia faba) microsymbionts in Mexican soils.</title>
        <authorList>
            <person name="Rivera Orduna F.N."/>
            <person name="Guevara-Luna J."/>
            <person name="Yan J."/>
            <person name="Arroyo-Herrera I."/>
            <person name="Li Y."/>
            <person name="Vasquez-Murrieta M.S."/>
            <person name="Wang E.T."/>
        </authorList>
    </citation>
    <scope>NUCLEOTIDE SEQUENCE</scope>
    <source>
        <strain evidence="4">CH26</strain>
    </source>
</reference>
<evidence type="ECO:0000313" key="4">
    <source>
        <dbReference type="EMBL" id="MDR9778842.1"/>
    </source>
</evidence>
<evidence type="ECO:0000313" key="5">
    <source>
        <dbReference type="Proteomes" id="UP001268610"/>
    </source>
</evidence>
<keyword evidence="2 4" id="KW-0560">Oxidoreductase</keyword>
<feature type="domain" description="Flavodoxin-like fold" evidence="3">
    <location>
        <begin position="1"/>
        <end position="58"/>
    </location>
</feature>
<dbReference type="PANTHER" id="PTHR10204">
    <property type="entry name" value="NAD P H OXIDOREDUCTASE-RELATED"/>
    <property type="match status" value="1"/>
</dbReference>
<dbReference type="EC" id="1.-.-.-" evidence="4"/>
<dbReference type="Gene3D" id="3.40.50.360">
    <property type="match status" value="1"/>
</dbReference>